<keyword evidence="5" id="KW-0012">Acyltransferase</keyword>
<dbReference type="Gene3D" id="2.160.10.10">
    <property type="entry name" value="Hexapeptide repeat proteins"/>
    <property type="match status" value="1"/>
</dbReference>
<dbReference type="InterPro" id="IPR020019">
    <property type="entry name" value="AcTrfase_PglD-like"/>
</dbReference>
<evidence type="ECO:0000256" key="2">
    <source>
        <dbReference type="PIRSR" id="PIRSR620019-1"/>
    </source>
</evidence>
<name>A0A3R9FNA0_9VIBR</name>
<evidence type="ECO:0000313" key="5">
    <source>
        <dbReference type="EMBL" id="RSD32021.1"/>
    </source>
</evidence>
<gene>
    <name evidence="5" type="ORF">EJA03_05585</name>
</gene>
<dbReference type="GO" id="GO:0016746">
    <property type="term" value="F:acyltransferase activity"/>
    <property type="evidence" value="ECO:0007669"/>
    <property type="project" value="UniProtKB-KW"/>
</dbReference>
<evidence type="ECO:0000256" key="1">
    <source>
        <dbReference type="ARBA" id="ARBA00007274"/>
    </source>
</evidence>
<proteinExistence type="inferred from homology"/>
<keyword evidence="6" id="KW-1185">Reference proteome</keyword>
<feature type="domain" description="PglD N-terminal" evidence="4">
    <location>
        <begin position="20"/>
        <end position="91"/>
    </location>
</feature>
<dbReference type="Pfam" id="PF17836">
    <property type="entry name" value="PglD_N"/>
    <property type="match status" value="1"/>
</dbReference>
<evidence type="ECO:0000259" key="4">
    <source>
        <dbReference type="Pfam" id="PF17836"/>
    </source>
</evidence>
<reference evidence="5 6" key="1">
    <citation type="submission" date="2018-12" db="EMBL/GenBank/DDBJ databases">
        <title>Genomic taxonomy of the Vibrionaceae family.</title>
        <authorList>
            <person name="Gomez-Gil B."/>
            <person name="Enciso-Ibarra K."/>
        </authorList>
    </citation>
    <scope>NUCLEOTIDE SEQUENCE [LARGE SCALE GENOMIC DNA]</scope>
    <source>
        <strain evidence="5 6">CAIM 594</strain>
    </source>
</reference>
<evidence type="ECO:0000313" key="6">
    <source>
        <dbReference type="Proteomes" id="UP000269041"/>
    </source>
</evidence>
<dbReference type="AlphaFoldDB" id="A0A3R9FNA0"/>
<dbReference type="EMBL" id="RSFA01000017">
    <property type="protein sequence ID" value="RSD32021.1"/>
    <property type="molecule type" value="Genomic_DNA"/>
</dbReference>
<dbReference type="InterPro" id="IPR041561">
    <property type="entry name" value="PglD_N"/>
</dbReference>
<dbReference type="PANTHER" id="PTHR43300">
    <property type="entry name" value="ACETYLTRANSFERASE"/>
    <property type="match status" value="1"/>
</dbReference>
<organism evidence="5 6">
    <name type="scientific">Vibrio pectenicida</name>
    <dbReference type="NCBI Taxonomy" id="62763"/>
    <lineage>
        <taxon>Bacteria</taxon>
        <taxon>Pseudomonadati</taxon>
        <taxon>Pseudomonadota</taxon>
        <taxon>Gammaproteobacteria</taxon>
        <taxon>Vibrionales</taxon>
        <taxon>Vibrionaceae</taxon>
        <taxon>Vibrio</taxon>
    </lineage>
</organism>
<feature type="site" description="Increases basicity of active site His" evidence="2">
    <location>
        <position position="153"/>
    </location>
</feature>
<sequence>MFGRDGLVGKRKRVFMITNRIAIFGTSGFAQEVADICEILGYNEIVLLTHLDDCLPINGLNVIRESEIEEINNKGFHFAIGVGDGHTRKKIRELYPHLIYPNLIHPSATFGRNQKSKIESQVGNIITAGVRFTTNIKIGDFGIFNLNSTVGHDCVIGDFVSVMPSVNISGNVVVENLCMIGVGATILEGNTNKKITLGEESLIGANSLVRKDTVNQAIYFGIPAKKIR</sequence>
<evidence type="ECO:0000256" key="3">
    <source>
        <dbReference type="PIRSR" id="PIRSR620019-2"/>
    </source>
</evidence>
<accession>A0A3R9FNA0</accession>
<dbReference type="InterPro" id="IPR011004">
    <property type="entry name" value="Trimer_LpxA-like_sf"/>
</dbReference>
<dbReference type="OrthoDB" id="9794407at2"/>
<feature type="active site" description="Proton acceptor" evidence="2">
    <location>
        <position position="152"/>
    </location>
</feature>
<comment type="similarity">
    <text evidence="1">Belongs to the transferase hexapeptide repeat family.</text>
</comment>
<dbReference type="SUPFAM" id="SSF51161">
    <property type="entry name" value="Trimeric LpxA-like enzymes"/>
    <property type="match status" value="1"/>
</dbReference>
<keyword evidence="5" id="KW-0808">Transferase</keyword>
<dbReference type="Gene3D" id="3.40.50.20">
    <property type="match status" value="1"/>
</dbReference>
<dbReference type="CDD" id="cd03360">
    <property type="entry name" value="LbH_AT_putative"/>
    <property type="match status" value="1"/>
</dbReference>
<feature type="binding site" evidence="3">
    <location>
        <position position="83"/>
    </location>
    <ligand>
        <name>substrate</name>
    </ligand>
</feature>
<protein>
    <submittedName>
        <fullName evidence="5">Sugar O-acyltransferase</fullName>
    </submittedName>
</protein>
<comment type="caution">
    <text evidence="5">The sequence shown here is derived from an EMBL/GenBank/DDBJ whole genome shotgun (WGS) entry which is preliminary data.</text>
</comment>
<dbReference type="Proteomes" id="UP000269041">
    <property type="component" value="Unassembled WGS sequence"/>
</dbReference>
<dbReference type="PANTHER" id="PTHR43300:SF7">
    <property type="entry name" value="UDP-N-ACETYLBACILLOSAMINE N-ACETYLTRANSFERASE"/>
    <property type="match status" value="1"/>
</dbReference>
<dbReference type="InterPro" id="IPR050179">
    <property type="entry name" value="Trans_hexapeptide_repeat"/>
</dbReference>